<gene>
    <name evidence="1" type="ORF">C7437_101319</name>
</gene>
<dbReference type="RefSeq" id="WP_111437894.1">
    <property type="nucleotide sequence ID" value="NZ_QKZI01000001.1"/>
</dbReference>
<keyword evidence="2" id="KW-1185">Reference proteome</keyword>
<dbReference type="OrthoDB" id="2738952at2"/>
<evidence type="ECO:0008006" key="3">
    <source>
        <dbReference type="Google" id="ProtNLM"/>
    </source>
</evidence>
<dbReference type="Proteomes" id="UP000248646">
    <property type="component" value="Unassembled WGS sequence"/>
</dbReference>
<comment type="caution">
    <text evidence="1">The sequence shown here is derived from an EMBL/GenBank/DDBJ whole genome shotgun (WGS) entry which is preliminary data.</text>
</comment>
<evidence type="ECO:0000313" key="2">
    <source>
        <dbReference type="Proteomes" id="UP000248646"/>
    </source>
</evidence>
<accession>A0A2W7N9L9</accession>
<dbReference type="EMBL" id="QKZI01000001">
    <property type="protein sequence ID" value="PZX07209.1"/>
    <property type="molecule type" value="Genomic_DNA"/>
</dbReference>
<protein>
    <recommendedName>
        <fullName evidence="3">LysM domain-containing protein</fullName>
    </recommendedName>
</protein>
<name>A0A2W7N9L9_9BACI</name>
<organism evidence="1 2">
    <name type="scientific">Psychrobacillus insolitus</name>
    <dbReference type="NCBI Taxonomy" id="1461"/>
    <lineage>
        <taxon>Bacteria</taxon>
        <taxon>Bacillati</taxon>
        <taxon>Bacillota</taxon>
        <taxon>Bacilli</taxon>
        <taxon>Bacillales</taxon>
        <taxon>Bacillaceae</taxon>
        <taxon>Psychrobacillus</taxon>
    </lineage>
</organism>
<proteinExistence type="predicted"/>
<sequence length="108" mass="12371">MKIFVATIIILLSLYIIKVDLFEGTIPLAFFSEEECIENIDFIPVEIVTGDTFYSLFAMYPASQSITYQERLADFYELNPHLVNQTIKTGEQVLLPIYSFTKACENES</sequence>
<reference evidence="1 2" key="1">
    <citation type="submission" date="2018-06" db="EMBL/GenBank/DDBJ databases">
        <title>Genomic Encyclopedia of Type Strains, Phase IV (KMG-IV): sequencing the most valuable type-strain genomes for metagenomic binning, comparative biology and taxonomic classification.</title>
        <authorList>
            <person name="Goeker M."/>
        </authorList>
    </citation>
    <scope>NUCLEOTIDE SEQUENCE [LARGE SCALE GENOMIC DNA]</scope>
    <source>
        <strain evidence="1 2">DSM 5</strain>
    </source>
</reference>
<dbReference type="AlphaFoldDB" id="A0A2W7N9L9"/>
<evidence type="ECO:0000313" key="1">
    <source>
        <dbReference type="EMBL" id="PZX07209.1"/>
    </source>
</evidence>